<dbReference type="InterPro" id="IPR058245">
    <property type="entry name" value="NreC/VraR/RcsB-like_REC"/>
</dbReference>
<evidence type="ECO:0000256" key="4">
    <source>
        <dbReference type="SAM" id="Phobius"/>
    </source>
</evidence>
<keyword evidence="2 7" id="KW-0238">DNA-binding</keyword>
<dbReference type="PROSITE" id="PS50110">
    <property type="entry name" value="RESPONSE_REGULATORY"/>
    <property type="match status" value="1"/>
</dbReference>
<dbReference type="GO" id="GO:0000160">
    <property type="term" value="P:phosphorelay signal transduction system"/>
    <property type="evidence" value="ECO:0007669"/>
    <property type="project" value="InterPro"/>
</dbReference>
<dbReference type="Pfam" id="PF00196">
    <property type="entry name" value="GerE"/>
    <property type="match status" value="1"/>
</dbReference>
<feature type="transmembrane region" description="Helical" evidence="4">
    <location>
        <begin position="82"/>
        <end position="106"/>
    </location>
</feature>
<dbReference type="AlphaFoldDB" id="A0A370KB57"/>
<evidence type="ECO:0000259" key="5">
    <source>
        <dbReference type="PROSITE" id="PS50043"/>
    </source>
</evidence>
<dbReference type="Pfam" id="PF00072">
    <property type="entry name" value="Response_reg"/>
    <property type="match status" value="1"/>
</dbReference>
<dbReference type="EMBL" id="QQSY01000001">
    <property type="protein sequence ID" value="RDI99697.1"/>
    <property type="molecule type" value="Genomic_DNA"/>
</dbReference>
<dbReference type="InterPro" id="IPR036388">
    <property type="entry name" value="WH-like_DNA-bd_sf"/>
</dbReference>
<dbReference type="PANTHER" id="PTHR43214">
    <property type="entry name" value="TWO-COMPONENT RESPONSE REGULATOR"/>
    <property type="match status" value="1"/>
</dbReference>
<dbReference type="CDD" id="cd06170">
    <property type="entry name" value="LuxR_C_like"/>
    <property type="match status" value="1"/>
</dbReference>
<evidence type="ECO:0000256" key="1">
    <source>
        <dbReference type="ARBA" id="ARBA00022553"/>
    </source>
</evidence>
<dbReference type="GO" id="GO:0003677">
    <property type="term" value="F:DNA binding"/>
    <property type="evidence" value="ECO:0007669"/>
    <property type="project" value="UniProtKB-KW"/>
</dbReference>
<dbReference type="InterPro" id="IPR011006">
    <property type="entry name" value="CheY-like_superfamily"/>
</dbReference>
<keyword evidence="1 3" id="KW-0597">Phosphoprotein</keyword>
<dbReference type="PROSITE" id="PS50043">
    <property type="entry name" value="HTH_LUXR_2"/>
    <property type="match status" value="1"/>
</dbReference>
<dbReference type="RefSeq" id="WP_114823434.1">
    <property type="nucleotide sequence ID" value="NZ_QQSY01000001.1"/>
</dbReference>
<gene>
    <name evidence="7" type="ORF">DVT68_02300</name>
</gene>
<keyword evidence="4" id="KW-0812">Transmembrane</keyword>
<dbReference type="OrthoDB" id="5945638at2"/>
<evidence type="ECO:0000313" key="8">
    <source>
        <dbReference type="Proteomes" id="UP000254711"/>
    </source>
</evidence>
<dbReference type="SMART" id="SM00421">
    <property type="entry name" value="HTH_LUXR"/>
    <property type="match status" value="1"/>
</dbReference>
<evidence type="ECO:0000256" key="3">
    <source>
        <dbReference type="PROSITE-ProRule" id="PRU00169"/>
    </source>
</evidence>
<sequence>MTIRVILADDHPIVRSGVRSLLESSIRADVVADVGSPAELLAAIERHSCDLVVSDFSMPGGQLADGLHMLGMIRRRWPDLPVIVLTMVSNAGVLSSILAAGVRGLLSKSDALNELTLAIQAVSHNRPYLSAEIRKAMEVSGATVPGGAPPALSKREAEVLRLFASGFTVSEIAGQLNRSVKTISRQKMDAMSKLGLKSDLEVYSYAREHGILA</sequence>
<dbReference type="Gene3D" id="1.10.10.10">
    <property type="entry name" value="Winged helix-like DNA-binding domain superfamily/Winged helix DNA-binding domain"/>
    <property type="match status" value="1"/>
</dbReference>
<dbReference type="PANTHER" id="PTHR43214:SF17">
    <property type="entry name" value="TRANSCRIPTIONAL REGULATORY PROTEIN RCSB"/>
    <property type="match status" value="1"/>
</dbReference>
<evidence type="ECO:0000259" key="6">
    <source>
        <dbReference type="PROSITE" id="PS50110"/>
    </source>
</evidence>
<organism evidence="7 8">
    <name type="scientific">Dyella solisilvae</name>
    <dbReference type="NCBI Taxonomy" id="1920168"/>
    <lineage>
        <taxon>Bacteria</taxon>
        <taxon>Pseudomonadati</taxon>
        <taxon>Pseudomonadota</taxon>
        <taxon>Gammaproteobacteria</taxon>
        <taxon>Lysobacterales</taxon>
        <taxon>Rhodanobacteraceae</taxon>
        <taxon>Dyella</taxon>
    </lineage>
</organism>
<dbReference type="InterPro" id="IPR039420">
    <property type="entry name" value="WalR-like"/>
</dbReference>
<dbReference type="InterPro" id="IPR016032">
    <property type="entry name" value="Sig_transdc_resp-reg_C-effctor"/>
</dbReference>
<comment type="caution">
    <text evidence="7">The sequence shown here is derived from an EMBL/GenBank/DDBJ whole genome shotgun (WGS) entry which is preliminary data.</text>
</comment>
<feature type="domain" description="Response regulatory" evidence="6">
    <location>
        <begin position="4"/>
        <end position="123"/>
    </location>
</feature>
<dbReference type="SUPFAM" id="SSF52172">
    <property type="entry name" value="CheY-like"/>
    <property type="match status" value="1"/>
</dbReference>
<keyword evidence="4" id="KW-0472">Membrane</keyword>
<evidence type="ECO:0000256" key="2">
    <source>
        <dbReference type="ARBA" id="ARBA00023125"/>
    </source>
</evidence>
<keyword evidence="8" id="KW-1185">Reference proteome</keyword>
<dbReference type="PRINTS" id="PR00038">
    <property type="entry name" value="HTHLUXR"/>
</dbReference>
<dbReference type="CDD" id="cd17535">
    <property type="entry name" value="REC_NarL-like"/>
    <property type="match status" value="1"/>
</dbReference>
<dbReference type="GO" id="GO:0006355">
    <property type="term" value="P:regulation of DNA-templated transcription"/>
    <property type="evidence" value="ECO:0007669"/>
    <property type="project" value="InterPro"/>
</dbReference>
<dbReference type="InterPro" id="IPR000792">
    <property type="entry name" value="Tscrpt_reg_LuxR_C"/>
</dbReference>
<dbReference type="InterPro" id="IPR001789">
    <property type="entry name" value="Sig_transdc_resp-reg_receiver"/>
</dbReference>
<protein>
    <submittedName>
        <fullName evidence="7">DNA-binding response regulator</fullName>
    </submittedName>
</protein>
<dbReference type="SUPFAM" id="SSF46894">
    <property type="entry name" value="C-terminal effector domain of the bipartite response regulators"/>
    <property type="match status" value="1"/>
</dbReference>
<dbReference type="Proteomes" id="UP000254711">
    <property type="component" value="Unassembled WGS sequence"/>
</dbReference>
<accession>A0A370KB57</accession>
<dbReference type="SMART" id="SM00448">
    <property type="entry name" value="REC"/>
    <property type="match status" value="1"/>
</dbReference>
<dbReference type="Gene3D" id="3.40.50.2300">
    <property type="match status" value="1"/>
</dbReference>
<proteinExistence type="predicted"/>
<feature type="domain" description="HTH luxR-type" evidence="5">
    <location>
        <begin position="145"/>
        <end position="210"/>
    </location>
</feature>
<evidence type="ECO:0000313" key="7">
    <source>
        <dbReference type="EMBL" id="RDI99697.1"/>
    </source>
</evidence>
<feature type="modified residue" description="4-aspartylphosphate" evidence="3">
    <location>
        <position position="55"/>
    </location>
</feature>
<keyword evidence="4" id="KW-1133">Transmembrane helix</keyword>
<reference evidence="7 8" key="1">
    <citation type="submission" date="2018-07" db="EMBL/GenBank/DDBJ databases">
        <title>Dyella solisilvae sp. nov., isolated from the pine and broad-leaved mixed forest soil.</title>
        <authorList>
            <person name="Gao Z."/>
            <person name="Qiu L."/>
        </authorList>
    </citation>
    <scope>NUCLEOTIDE SEQUENCE [LARGE SCALE GENOMIC DNA]</scope>
    <source>
        <strain evidence="7 8">DHG54</strain>
    </source>
</reference>
<name>A0A370KB57_9GAMM</name>